<dbReference type="InterPro" id="IPR004472">
    <property type="entry name" value="DTB_synth_BioD"/>
</dbReference>
<dbReference type="PANTHER" id="PTHR43210:SF5">
    <property type="entry name" value="DETHIOBIOTIN SYNTHETASE"/>
    <property type="match status" value="1"/>
</dbReference>
<evidence type="ECO:0000313" key="10">
    <source>
        <dbReference type="Proteomes" id="UP000655759"/>
    </source>
</evidence>
<keyword evidence="3 8" id="KW-0479">Metal-binding</keyword>
<evidence type="ECO:0000256" key="7">
    <source>
        <dbReference type="ARBA" id="ARBA00022842"/>
    </source>
</evidence>
<comment type="pathway">
    <text evidence="8">Cofactor biosynthesis; biotin biosynthesis; biotin from 7,8-diaminononanoate: step 1/2.</text>
</comment>
<dbReference type="EMBL" id="CAJNAQ010000005">
    <property type="protein sequence ID" value="CAE6499659.1"/>
    <property type="molecule type" value="Genomic_DNA"/>
</dbReference>
<comment type="caution">
    <text evidence="9">The sequence shown here is derived from an EMBL/GenBank/DDBJ whole genome shotgun (WGS) entry which is preliminary data.</text>
</comment>
<evidence type="ECO:0000256" key="6">
    <source>
        <dbReference type="ARBA" id="ARBA00022840"/>
    </source>
</evidence>
<evidence type="ECO:0000256" key="2">
    <source>
        <dbReference type="ARBA" id="ARBA00022598"/>
    </source>
</evidence>
<organism evidence="9 10">
    <name type="scientific">Candidatus Nitrosotenuis uzonensis</name>
    <dbReference type="NCBI Taxonomy" id="1407055"/>
    <lineage>
        <taxon>Archaea</taxon>
        <taxon>Nitrososphaerota</taxon>
        <taxon>Candidatus Nitrosotenuis</taxon>
    </lineage>
</organism>
<comment type="caution">
    <text evidence="8">Lacks conserved residue(s) required for the propagation of feature annotation.</text>
</comment>
<sequence length="231" mass="24893">MMLFLLRSWFFSATDTGVGKTTVTAACARILRTKGINVGIMKPYASGVARQSGYKSEDVAILADAAGVSDDEDLVNPYFFPIAASPYTAAAKLGISIDTDSVLAKFERLQASYDILLVEGIGGVLTPITKDYFVADLIKNLGLDVILVCSSRIGTINHTLLSCITCAKYGIRVRGLVINEVEKGYDLSELQSDLLNLSGIDTVCIIPHMKNPSMFEASQIIKDSKLISILS</sequence>
<dbReference type="GO" id="GO:0042803">
    <property type="term" value="F:protein homodimerization activity"/>
    <property type="evidence" value="ECO:0007669"/>
    <property type="project" value="UniProtKB-ARBA"/>
</dbReference>
<comment type="subunit">
    <text evidence="8">Homodimer.</text>
</comment>
<evidence type="ECO:0000256" key="1">
    <source>
        <dbReference type="ARBA" id="ARBA00022490"/>
    </source>
</evidence>
<evidence type="ECO:0000256" key="4">
    <source>
        <dbReference type="ARBA" id="ARBA00022741"/>
    </source>
</evidence>
<gene>
    <name evidence="8 9" type="primary">bioD</name>
    <name evidence="9" type="ORF">NUZ5A_50925</name>
</gene>
<keyword evidence="1 8" id="KW-0963">Cytoplasm</keyword>
<dbReference type="Gene3D" id="3.40.50.300">
    <property type="entry name" value="P-loop containing nucleotide triphosphate hydrolases"/>
    <property type="match status" value="1"/>
</dbReference>
<accession>A0A812F8Q4</accession>
<feature type="binding site" evidence="8">
    <location>
        <position position="119"/>
    </location>
    <ligand>
        <name>Mg(2+)</name>
        <dbReference type="ChEBI" id="CHEBI:18420"/>
    </ligand>
</feature>
<keyword evidence="6 8" id="KW-0067">ATP-binding</keyword>
<dbReference type="EC" id="6.3.3.3" evidence="8"/>
<feature type="binding site" evidence="8">
    <location>
        <position position="58"/>
    </location>
    <ligand>
        <name>Mg(2+)</name>
        <dbReference type="ChEBI" id="CHEBI:18420"/>
    </ligand>
</feature>
<feature type="binding site" evidence="8">
    <location>
        <position position="46"/>
    </location>
    <ligand>
        <name>substrate</name>
    </ligand>
</feature>
<comment type="cofactor">
    <cofactor evidence="8">
        <name>Mg(2+)</name>
        <dbReference type="ChEBI" id="CHEBI:18420"/>
    </cofactor>
</comment>
<dbReference type="PANTHER" id="PTHR43210">
    <property type="entry name" value="DETHIOBIOTIN SYNTHETASE"/>
    <property type="match status" value="1"/>
</dbReference>
<dbReference type="PIRSF" id="PIRSF006755">
    <property type="entry name" value="DTB_synth"/>
    <property type="match status" value="1"/>
</dbReference>
<protein>
    <recommendedName>
        <fullName evidence="8">ATP-dependent dethiobiotin synthetase BioD</fullName>
        <ecNumber evidence="8">6.3.3.3</ecNumber>
    </recommendedName>
    <alternativeName>
        <fullName evidence="8">DTB synthetase</fullName>
        <shortName evidence="8">DTBS</shortName>
    </alternativeName>
    <alternativeName>
        <fullName evidence="8">Dethiobiotin synthase</fullName>
    </alternativeName>
</protein>
<dbReference type="AlphaFoldDB" id="A0A812F8Q4"/>
<keyword evidence="4 8" id="KW-0547">Nucleotide-binding</keyword>
<keyword evidence="5 8" id="KW-0093">Biotin biosynthesis</keyword>
<reference evidence="9" key="1">
    <citation type="submission" date="2021-02" db="EMBL/GenBank/DDBJ databases">
        <authorList>
            <person name="Han P."/>
        </authorList>
    </citation>
    <scope>NUCLEOTIDE SEQUENCE</scope>
    <source>
        <strain evidence="9">Candidatus Nitrosotenuis uzonensis 5A</strain>
    </source>
</reference>
<dbReference type="GO" id="GO:0005829">
    <property type="term" value="C:cytosol"/>
    <property type="evidence" value="ECO:0007669"/>
    <property type="project" value="TreeGrafter"/>
</dbReference>
<comment type="function">
    <text evidence="8">Catalyzes a mechanistically unusual reaction, the ATP-dependent insertion of CO2 between the N7 and N8 nitrogen atoms of 7,8-diaminopelargonic acid (DAPA, also called 7,8-diammoniononanoate) to form a ureido ring.</text>
</comment>
<comment type="catalytic activity">
    <reaction evidence="8">
        <text>(7R,8S)-7,8-diammoniononanoate + CO2 + ATP = (4R,5S)-dethiobiotin + ADP + phosphate + 3 H(+)</text>
        <dbReference type="Rhea" id="RHEA:15805"/>
        <dbReference type="ChEBI" id="CHEBI:15378"/>
        <dbReference type="ChEBI" id="CHEBI:16526"/>
        <dbReference type="ChEBI" id="CHEBI:30616"/>
        <dbReference type="ChEBI" id="CHEBI:43474"/>
        <dbReference type="ChEBI" id="CHEBI:149469"/>
        <dbReference type="ChEBI" id="CHEBI:149473"/>
        <dbReference type="ChEBI" id="CHEBI:456216"/>
        <dbReference type="EC" id="6.3.3.3"/>
    </reaction>
</comment>
<evidence type="ECO:0000313" key="9">
    <source>
        <dbReference type="EMBL" id="CAE6499659.1"/>
    </source>
</evidence>
<dbReference type="GO" id="GO:0005524">
    <property type="term" value="F:ATP binding"/>
    <property type="evidence" value="ECO:0007669"/>
    <property type="project" value="UniProtKB-UniRule"/>
</dbReference>
<dbReference type="GO" id="GO:0004141">
    <property type="term" value="F:dethiobiotin synthase activity"/>
    <property type="evidence" value="ECO:0007669"/>
    <property type="project" value="UniProtKB-UniRule"/>
</dbReference>
<name>A0A812F8Q4_9ARCH</name>
<dbReference type="UniPathway" id="UPA00078">
    <property type="reaction ID" value="UER00161"/>
</dbReference>
<dbReference type="Proteomes" id="UP000655759">
    <property type="component" value="Unassembled WGS sequence"/>
</dbReference>
<keyword evidence="2 8" id="KW-0436">Ligase</keyword>
<feature type="binding site" evidence="8">
    <location>
        <begin position="179"/>
        <end position="180"/>
    </location>
    <ligand>
        <name>ATP</name>
        <dbReference type="ChEBI" id="CHEBI:30616"/>
    </ligand>
</feature>
<dbReference type="FunFam" id="3.40.50.300:FF:000292">
    <property type="entry name" value="ATP-dependent dethiobiotin synthetase BioD"/>
    <property type="match status" value="1"/>
</dbReference>
<dbReference type="HAMAP" id="MF_00336">
    <property type="entry name" value="BioD"/>
    <property type="match status" value="1"/>
</dbReference>
<comment type="subcellular location">
    <subcellularLocation>
        <location evidence="8">Cytoplasm</location>
    </subcellularLocation>
</comment>
<evidence type="ECO:0000256" key="8">
    <source>
        <dbReference type="HAMAP-Rule" id="MF_00336"/>
    </source>
</evidence>
<proteinExistence type="inferred from homology"/>
<dbReference type="CDD" id="cd03109">
    <property type="entry name" value="DTBS"/>
    <property type="match status" value="1"/>
</dbReference>
<feature type="active site" evidence="8">
    <location>
        <position position="42"/>
    </location>
</feature>
<feature type="binding site" evidence="8">
    <location>
        <position position="58"/>
    </location>
    <ligand>
        <name>ATP</name>
        <dbReference type="ChEBI" id="CHEBI:30616"/>
    </ligand>
</feature>
<evidence type="ECO:0000256" key="5">
    <source>
        <dbReference type="ARBA" id="ARBA00022756"/>
    </source>
</evidence>
<keyword evidence="7 8" id="KW-0460">Magnesium</keyword>
<dbReference type="NCBIfam" id="TIGR00347">
    <property type="entry name" value="bioD"/>
    <property type="match status" value="1"/>
</dbReference>
<evidence type="ECO:0000256" key="3">
    <source>
        <dbReference type="ARBA" id="ARBA00022723"/>
    </source>
</evidence>
<comment type="similarity">
    <text evidence="8">Belongs to the dethiobiotin synthetase family.</text>
</comment>
<dbReference type="InterPro" id="IPR027417">
    <property type="entry name" value="P-loop_NTPase"/>
</dbReference>
<feature type="binding site" evidence="8">
    <location>
        <begin position="119"/>
        <end position="122"/>
    </location>
    <ligand>
        <name>ATP</name>
        <dbReference type="ChEBI" id="CHEBI:30616"/>
    </ligand>
</feature>
<dbReference type="GO" id="GO:0000287">
    <property type="term" value="F:magnesium ion binding"/>
    <property type="evidence" value="ECO:0007669"/>
    <property type="project" value="UniProtKB-UniRule"/>
</dbReference>
<feature type="binding site" evidence="8">
    <location>
        <begin position="17"/>
        <end position="22"/>
    </location>
    <ligand>
        <name>ATP</name>
        <dbReference type="ChEBI" id="CHEBI:30616"/>
    </ligand>
</feature>
<dbReference type="GO" id="GO:0009102">
    <property type="term" value="P:biotin biosynthetic process"/>
    <property type="evidence" value="ECO:0007669"/>
    <property type="project" value="UniProtKB-UniRule"/>
</dbReference>
<dbReference type="Pfam" id="PF13500">
    <property type="entry name" value="AAA_26"/>
    <property type="match status" value="1"/>
</dbReference>
<feature type="binding site" evidence="8">
    <location>
        <position position="21"/>
    </location>
    <ligand>
        <name>Mg(2+)</name>
        <dbReference type="ChEBI" id="CHEBI:18420"/>
    </ligand>
</feature>
<dbReference type="SUPFAM" id="SSF52540">
    <property type="entry name" value="P-loop containing nucleoside triphosphate hydrolases"/>
    <property type="match status" value="1"/>
</dbReference>